<dbReference type="KEGG" id="bcel:BcellWH2_00993"/>
<dbReference type="PROSITE" id="PS00198">
    <property type="entry name" value="4FE4S_FER_1"/>
    <property type="match status" value="2"/>
</dbReference>
<sequence>MIKIVDKEACCGCSACVQKCPQQCISLKEDEEGFLYPAITEDACIDCGVCEKVCPVINQGKNRFPLNVYAAIASDERIRLQSSSGGIFTLLAIKVLEEGGVVFGARFDENWEVKHDYTEIITELSVFRGSKYLQSRMEDNYRKAEVFLKQGRKVLFAGTSCQIAGLKCFLRKEYDNLLGVDFICHGVPSPKVWRMYLDETIARQCEKKSVLPYPVPERNTLVESISFRDKRVGWKKYSFSLTLSTPSGSGAKNTVFLSEVFTNNAFMKGFLANLYLRPSCHQCAAKFGKSGSDITIADFWGIQQVMPDFDDDKGTGLVLVNTLKGEQYFTSLDINARVSSWENVRQYNVSFEKSAIQHRKRKAFFETFYSGFPVSEVIARCLHIPLYITIFYKVKNLARRIVKNYSS</sequence>
<dbReference type="RefSeq" id="WP_029428482.1">
    <property type="nucleotide sequence ID" value="NZ_CP012801.1"/>
</dbReference>
<keyword evidence="2" id="KW-0408">Iron</keyword>
<evidence type="ECO:0000313" key="5">
    <source>
        <dbReference type="EMBL" id="ALJ58255.1"/>
    </source>
</evidence>
<dbReference type="SUPFAM" id="SSF54862">
    <property type="entry name" value="4Fe-4S ferredoxins"/>
    <property type="match status" value="1"/>
</dbReference>
<feature type="domain" description="4Fe-4S ferredoxin-type" evidence="4">
    <location>
        <begin position="35"/>
        <end position="62"/>
    </location>
</feature>
<evidence type="ECO:0000256" key="2">
    <source>
        <dbReference type="ARBA" id="ARBA00023004"/>
    </source>
</evidence>
<dbReference type="InterPro" id="IPR017900">
    <property type="entry name" value="4Fe4S_Fe_S_CS"/>
</dbReference>
<dbReference type="EMBL" id="CP012801">
    <property type="protein sequence ID" value="ALJ58255.1"/>
    <property type="molecule type" value="Genomic_DNA"/>
</dbReference>
<dbReference type="Gene3D" id="3.30.70.20">
    <property type="match status" value="1"/>
</dbReference>
<gene>
    <name evidence="5" type="ORF">BcellWH2_00993</name>
</gene>
<keyword evidence="1" id="KW-0479">Metal-binding</keyword>
<evidence type="ECO:0000256" key="3">
    <source>
        <dbReference type="ARBA" id="ARBA00023014"/>
    </source>
</evidence>
<dbReference type="Proteomes" id="UP000061809">
    <property type="component" value="Chromosome"/>
</dbReference>
<name>A0A0P0GM95_9BACE</name>
<dbReference type="Pfam" id="PF12838">
    <property type="entry name" value="Fer4_7"/>
    <property type="match status" value="1"/>
</dbReference>
<dbReference type="PATRIC" id="fig|246787.4.peg.1024"/>
<dbReference type="InterPro" id="IPR017896">
    <property type="entry name" value="4Fe4S_Fe-S-bd"/>
</dbReference>
<evidence type="ECO:0000259" key="4">
    <source>
        <dbReference type="PROSITE" id="PS51379"/>
    </source>
</evidence>
<dbReference type="GO" id="GO:0046872">
    <property type="term" value="F:metal ion binding"/>
    <property type="evidence" value="ECO:0007669"/>
    <property type="project" value="UniProtKB-KW"/>
</dbReference>
<protein>
    <submittedName>
        <fullName evidence="5">Ferredoxin</fullName>
    </submittedName>
</protein>
<dbReference type="InterPro" id="IPR052977">
    <property type="entry name" value="Polyferredoxin-like_ET"/>
</dbReference>
<evidence type="ECO:0000313" key="6">
    <source>
        <dbReference type="Proteomes" id="UP000061809"/>
    </source>
</evidence>
<dbReference type="AlphaFoldDB" id="A0A0P0GM95"/>
<proteinExistence type="predicted"/>
<dbReference type="InterPro" id="IPR007516">
    <property type="entry name" value="Co_F420_Hydgase/DH_bsu_N"/>
</dbReference>
<evidence type="ECO:0000256" key="1">
    <source>
        <dbReference type="ARBA" id="ARBA00022723"/>
    </source>
</evidence>
<accession>A0A0P0GM95</accession>
<dbReference type="PANTHER" id="PTHR43193:SF2">
    <property type="entry name" value="POLYFERREDOXIN PROTEIN FWDF"/>
    <property type="match status" value="1"/>
</dbReference>
<dbReference type="GO" id="GO:0051536">
    <property type="term" value="F:iron-sulfur cluster binding"/>
    <property type="evidence" value="ECO:0007669"/>
    <property type="project" value="UniProtKB-KW"/>
</dbReference>
<dbReference type="PROSITE" id="PS51379">
    <property type="entry name" value="4FE4S_FER_2"/>
    <property type="match status" value="2"/>
</dbReference>
<reference evidence="5 6" key="1">
    <citation type="journal article" date="2015" name="Science">
        <title>Genetic determinants of in vivo fitness and diet responsiveness in multiple human gut Bacteroides.</title>
        <authorList>
            <person name="Wu M."/>
            <person name="McNulty N.P."/>
            <person name="Rodionov D.A."/>
            <person name="Khoroshkin M.S."/>
            <person name="Griffin N.W."/>
            <person name="Cheng J."/>
            <person name="Latreille P."/>
            <person name="Kerstetter R.A."/>
            <person name="Terrapon N."/>
            <person name="Henrissat B."/>
            <person name="Osterman A.L."/>
            <person name="Gordon J.I."/>
        </authorList>
    </citation>
    <scope>NUCLEOTIDE SEQUENCE [LARGE SCALE GENOMIC DNA]</scope>
    <source>
        <strain evidence="5 6">WH2</strain>
    </source>
</reference>
<dbReference type="Pfam" id="PF04422">
    <property type="entry name" value="FrhB_FdhB_N"/>
    <property type="match status" value="1"/>
</dbReference>
<organism evidence="5 6">
    <name type="scientific">Bacteroides cellulosilyticus</name>
    <dbReference type="NCBI Taxonomy" id="246787"/>
    <lineage>
        <taxon>Bacteria</taxon>
        <taxon>Pseudomonadati</taxon>
        <taxon>Bacteroidota</taxon>
        <taxon>Bacteroidia</taxon>
        <taxon>Bacteroidales</taxon>
        <taxon>Bacteroidaceae</taxon>
        <taxon>Bacteroides</taxon>
    </lineage>
</organism>
<dbReference type="Pfam" id="PF04432">
    <property type="entry name" value="FrhB_FdhB_C"/>
    <property type="match status" value="1"/>
</dbReference>
<dbReference type="PANTHER" id="PTHR43193">
    <property type="match status" value="1"/>
</dbReference>
<keyword evidence="3" id="KW-0411">Iron-sulfur</keyword>
<feature type="domain" description="4Fe-4S ferredoxin-type" evidence="4">
    <location>
        <begin position="1"/>
        <end position="30"/>
    </location>
</feature>
<dbReference type="InterPro" id="IPR007525">
    <property type="entry name" value="FrhB_FdhB_C"/>
</dbReference>